<dbReference type="Proteomes" id="UP000199228">
    <property type="component" value="Unassembled WGS sequence"/>
</dbReference>
<dbReference type="FunFam" id="1.10.287.1080:FF:000001">
    <property type="entry name" value="Nucleoside triphosphate pyrophosphohydrolase"/>
    <property type="match status" value="1"/>
</dbReference>
<dbReference type="GO" id="GO:0047429">
    <property type="term" value="F:nucleoside triphosphate diphosphatase activity"/>
    <property type="evidence" value="ECO:0007669"/>
    <property type="project" value="TreeGrafter"/>
</dbReference>
<keyword evidence="2" id="KW-0489">Methyltransferase</keyword>
<dbReference type="GO" id="GO:0046047">
    <property type="term" value="P:TTP catabolic process"/>
    <property type="evidence" value="ECO:0007669"/>
    <property type="project" value="TreeGrafter"/>
</dbReference>
<keyword evidence="3" id="KW-1185">Reference proteome</keyword>
<dbReference type="AlphaFoldDB" id="A0A1G6BHH7"/>
<organism evidence="2 3">
    <name type="scientific">Eubacterium oxidoreducens</name>
    <dbReference type="NCBI Taxonomy" id="1732"/>
    <lineage>
        <taxon>Bacteria</taxon>
        <taxon>Bacillati</taxon>
        <taxon>Bacillota</taxon>
        <taxon>Clostridia</taxon>
        <taxon>Eubacteriales</taxon>
        <taxon>Eubacteriaceae</taxon>
        <taxon>Eubacterium</taxon>
    </lineage>
</organism>
<dbReference type="OrthoDB" id="9808939at2"/>
<dbReference type="GO" id="GO:0032259">
    <property type="term" value="P:methylation"/>
    <property type="evidence" value="ECO:0007669"/>
    <property type="project" value="UniProtKB-KW"/>
</dbReference>
<dbReference type="EMBL" id="FMXR01000010">
    <property type="protein sequence ID" value="SDB20043.1"/>
    <property type="molecule type" value="Genomic_DNA"/>
</dbReference>
<dbReference type="PANTHER" id="PTHR30522:SF0">
    <property type="entry name" value="NUCLEOSIDE TRIPHOSPHATE PYROPHOSPHOHYDROLASE"/>
    <property type="match status" value="1"/>
</dbReference>
<feature type="domain" description="NTP pyrophosphohydrolase MazG-like" evidence="1">
    <location>
        <begin position="27"/>
        <end position="104"/>
    </location>
</feature>
<dbReference type="SUPFAM" id="SSF101386">
    <property type="entry name" value="all-alpha NTP pyrophosphatases"/>
    <property type="match status" value="1"/>
</dbReference>
<dbReference type="GO" id="GO:0006950">
    <property type="term" value="P:response to stress"/>
    <property type="evidence" value="ECO:0007669"/>
    <property type="project" value="UniProtKB-ARBA"/>
</dbReference>
<evidence type="ECO:0000313" key="2">
    <source>
        <dbReference type="EMBL" id="SDB20043.1"/>
    </source>
</evidence>
<evidence type="ECO:0000313" key="3">
    <source>
        <dbReference type="Proteomes" id="UP000199228"/>
    </source>
</evidence>
<dbReference type="InterPro" id="IPR048015">
    <property type="entry name" value="NTP-PPase_MazG-like_N"/>
</dbReference>
<dbReference type="RefSeq" id="WP_090173760.1">
    <property type="nucleotide sequence ID" value="NZ_FMXR01000010.1"/>
</dbReference>
<dbReference type="STRING" id="1732.SAMN02910417_01519"/>
<protein>
    <submittedName>
        <fullName evidence="2">Tetrapyrrole methylase family protein / MazG family protein</fullName>
    </submittedName>
</protein>
<dbReference type="Gene3D" id="1.10.287.1080">
    <property type="entry name" value="MazG-like"/>
    <property type="match status" value="1"/>
</dbReference>
<keyword evidence="2" id="KW-0808">Transferase</keyword>
<dbReference type="GO" id="GO:0046061">
    <property type="term" value="P:dATP catabolic process"/>
    <property type="evidence" value="ECO:0007669"/>
    <property type="project" value="TreeGrafter"/>
</dbReference>
<gene>
    <name evidence="2" type="ORF">SAMN02910417_01519</name>
</gene>
<dbReference type="InterPro" id="IPR011551">
    <property type="entry name" value="NTP_PyrPHydrolase_MazG"/>
</dbReference>
<dbReference type="GO" id="GO:0008168">
    <property type="term" value="F:methyltransferase activity"/>
    <property type="evidence" value="ECO:0007669"/>
    <property type="project" value="UniProtKB-KW"/>
</dbReference>
<accession>A0A1G6BHH7</accession>
<dbReference type="InterPro" id="IPR004518">
    <property type="entry name" value="MazG-like_dom"/>
</dbReference>
<dbReference type="GO" id="GO:0006203">
    <property type="term" value="P:dGTP catabolic process"/>
    <property type="evidence" value="ECO:0007669"/>
    <property type="project" value="TreeGrafter"/>
</dbReference>
<proteinExistence type="predicted"/>
<reference evidence="2 3" key="1">
    <citation type="submission" date="2016-10" db="EMBL/GenBank/DDBJ databases">
        <authorList>
            <person name="de Groot N.N."/>
        </authorList>
    </citation>
    <scope>NUCLEOTIDE SEQUENCE [LARGE SCALE GENOMIC DNA]</scope>
    <source>
        <strain evidence="2 3">DSM 3217</strain>
    </source>
</reference>
<dbReference type="Pfam" id="PF03819">
    <property type="entry name" value="MazG"/>
    <property type="match status" value="1"/>
</dbReference>
<dbReference type="GO" id="GO:0046076">
    <property type="term" value="P:dTTP catabolic process"/>
    <property type="evidence" value="ECO:0007669"/>
    <property type="project" value="TreeGrafter"/>
</dbReference>
<dbReference type="CDD" id="cd11528">
    <property type="entry name" value="NTP-PPase_MazG_Nterm"/>
    <property type="match status" value="1"/>
</dbReference>
<evidence type="ECO:0000259" key="1">
    <source>
        <dbReference type="Pfam" id="PF03819"/>
    </source>
</evidence>
<dbReference type="PANTHER" id="PTHR30522">
    <property type="entry name" value="NUCLEOSIDE TRIPHOSPHATE PYROPHOSPHOHYDROLASE"/>
    <property type="match status" value="1"/>
</dbReference>
<dbReference type="GO" id="GO:0046052">
    <property type="term" value="P:UTP catabolic process"/>
    <property type="evidence" value="ECO:0007669"/>
    <property type="project" value="TreeGrafter"/>
</dbReference>
<name>A0A1G6BHH7_EUBOX</name>
<dbReference type="GO" id="GO:0046081">
    <property type="term" value="P:dUTP catabolic process"/>
    <property type="evidence" value="ECO:0007669"/>
    <property type="project" value="TreeGrafter"/>
</dbReference>
<sequence length="160" mass="18699">MTEFEKFVQTVEALRDRQHGCLWDKEQTHESLKKCCVEEAAEVVCGINILSHTGNWENLKEELGDLLMQVVMHAQIAKEEGYFDIEDVIKGINDKMIRRHPHVFGDAKTFSKEEWERIKHEEKLGKEWMEDYLPGAFEEAKGLIDVAAKRKQEKRRGDKL</sequence>